<accession>A0A5N3S066</accession>
<protein>
    <submittedName>
        <fullName evidence="3">TonB-dependent receptor</fullName>
    </submittedName>
</protein>
<evidence type="ECO:0000256" key="2">
    <source>
        <dbReference type="SAM" id="SignalP"/>
    </source>
</evidence>
<evidence type="ECO:0000313" key="3">
    <source>
        <dbReference type="EMBL" id="KAB0300248.1"/>
    </source>
</evidence>
<name>A0A5N3S066_9VIBR</name>
<evidence type="ECO:0000256" key="1">
    <source>
        <dbReference type="SAM" id="MobiDB-lite"/>
    </source>
</evidence>
<keyword evidence="3" id="KW-0675">Receptor</keyword>
<organism evidence="3 4">
    <name type="scientific">Vibrio fortis</name>
    <dbReference type="NCBI Taxonomy" id="212667"/>
    <lineage>
        <taxon>Bacteria</taxon>
        <taxon>Pseudomonadati</taxon>
        <taxon>Pseudomonadota</taxon>
        <taxon>Gammaproteobacteria</taxon>
        <taxon>Vibrionales</taxon>
        <taxon>Vibrionaceae</taxon>
        <taxon>Vibrio</taxon>
    </lineage>
</organism>
<reference evidence="3 4" key="1">
    <citation type="submission" date="2019-09" db="EMBL/GenBank/DDBJ databases">
        <title>Vibrio Fortis S7-72.</title>
        <authorList>
            <person name="Das S.K."/>
        </authorList>
    </citation>
    <scope>NUCLEOTIDE SEQUENCE [LARGE SCALE GENOMIC DNA]</scope>
    <source>
        <strain evidence="3 4">S7-72</strain>
    </source>
</reference>
<keyword evidence="2" id="KW-0732">Signal</keyword>
<dbReference type="SUPFAM" id="SSF56935">
    <property type="entry name" value="Porins"/>
    <property type="match status" value="1"/>
</dbReference>
<sequence length="397" mass="43785">MGEKFSLNAFGSVSLFCLVSPWAVAAPELDLGVVLDGTYQSEARQWGMRDKGFGLGHSEILMSSNIDQNFRGQLIAVIASHGGTTEFEVEEAFVETLSLPLGVKIKAGRLLSNVGYLNSKHLHEDAFSDRPAVYRAVFGSHYFDDGAQLSWLAPTDTFVAANAEMFSGKGWDVGYSDPATVGVYTANLQIGDDVDDSNSWRLGLSTIYNANGLGFASEDSSGSAHNHSGHDHSSHDHGDHGHSHGPAVTGKWLHGIDMTWKWAPEGNYKQENLRTTAEAWLINDRYDAQMESIPNADDQAFGWYAELAYQFTPNWTVSGRYGEMNAVTGEVHWHIDHHHGELTKSDIQEADIALDWHGSHFGRVRTQVTHEQLSEQSQTIFTVQYIMSFGAHPAHAF</sequence>
<dbReference type="Proteomes" id="UP000326687">
    <property type="component" value="Unassembled WGS sequence"/>
</dbReference>
<evidence type="ECO:0000313" key="4">
    <source>
        <dbReference type="Proteomes" id="UP000326687"/>
    </source>
</evidence>
<dbReference type="AlphaFoldDB" id="A0A5N3S066"/>
<gene>
    <name evidence="3" type="ORF">F2Z80_24500</name>
</gene>
<dbReference type="EMBL" id="VXDD01000005">
    <property type="protein sequence ID" value="KAB0300248.1"/>
    <property type="molecule type" value="Genomic_DNA"/>
</dbReference>
<proteinExistence type="predicted"/>
<comment type="caution">
    <text evidence="3">The sequence shown here is derived from an EMBL/GenBank/DDBJ whole genome shotgun (WGS) entry which is preliminary data.</text>
</comment>
<feature type="chain" id="PRO_5024441474" evidence="2">
    <location>
        <begin position="26"/>
        <end position="397"/>
    </location>
</feature>
<feature type="signal peptide" evidence="2">
    <location>
        <begin position="1"/>
        <end position="25"/>
    </location>
</feature>
<feature type="compositionally biased region" description="Basic and acidic residues" evidence="1">
    <location>
        <begin position="228"/>
        <end position="242"/>
    </location>
</feature>
<feature type="region of interest" description="Disordered" evidence="1">
    <location>
        <begin position="218"/>
        <end position="246"/>
    </location>
</feature>